<evidence type="ECO:0000313" key="2">
    <source>
        <dbReference type="Proteomes" id="UP000183454"/>
    </source>
</evidence>
<gene>
    <name evidence="1" type="ORF">SAMN05421882_11304</name>
</gene>
<sequence>MLYIEVTDVTHAAEKKLIILIMKKEKLELYTDYLISNNGYATATGLSSMLDGEISHDQVTRFLSEEELHLERLMAAG</sequence>
<proteinExistence type="predicted"/>
<dbReference type="AlphaFoldDB" id="A0A1H3ACQ1"/>
<organism evidence="1 2">
    <name type="scientific">Nitrosomonas communis</name>
    <dbReference type="NCBI Taxonomy" id="44574"/>
    <lineage>
        <taxon>Bacteria</taxon>
        <taxon>Pseudomonadati</taxon>
        <taxon>Pseudomonadota</taxon>
        <taxon>Betaproteobacteria</taxon>
        <taxon>Nitrosomonadales</taxon>
        <taxon>Nitrosomonadaceae</taxon>
        <taxon>Nitrosomonas</taxon>
    </lineage>
</organism>
<name>A0A1H3ACQ1_9PROT</name>
<dbReference type="EMBL" id="FNNH01000130">
    <property type="protein sequence ID" value="SDX26964.1"/>
    <property type="molecule type" value="Genomic_DNA"/>
</dbReference>
<dbReference type="Proteomes" id="UP000183454">
    <property type="component" value="Unassembled WGS sequence"/>
</dbReference>
<reference evidence="1 2" key="1">
    <citation type="submission" date="2016-10" db="EMBL/GenBank/DDBJ databases">
        <authorList>
            <person name="de Groot N.N."/>
        </authorList>
    </citation>
    <scope>NUCLEOTIDE SEQUENCE [LARGE SCALE GENOMIC DNA]</scope>
    <source>
        <strain evidence="1 2">Nm110</strain>
    </source>
</reference>
<protein>
    <submittedName>
        <fullName evidence="1">Uncharacterized protein</fullName>
    </submittedName>
</protein>
<accession>A0A1H3ACQ1</accession>
<evidence type="ECO:0000313" key="1">
    <source>
        <dbReference type="EMBL" id="SDX26964.1"/>
    </source>
</evidence>